<dbReference type="InterPro" id="IPR006564">
    <property type="entry name" value="Znf_PMZ"/>
</dbReference>
<dbReference type="PROSITE" id="PS50966">
    <property type="entry name" value="ZF_SWIM"/>
    <property type="match status" value="1"/>
</dbReference>
<protein>
    <recommendedName>
        <fullName evidence="5">Protein FAR1-RELATED SEQUENCE</fullName>
    </recommendedName>
</protein>
<evidence type="ECO:0000313" key="6">
    <source>
        <dbReference type="EMBL" id="JAD68969.1"/>
    </source>
</evidence>
<dbReference type="InterPro" id="IPR004330">
    <property type="entry name" value="FAR1_DNA_bnd_dom"/>
</dbReference>
<comment type="subcellular location">
    <subcellularLocation>
        <location evidence="5">Nucleus</location>
    </subcellularLocation>
</comment>
<name>A0A0A9T3X6_ARUDO</name>
<dbReference type="InterPro" id="IPR018289">
    <property type="entry name" value="MULE_transposase_dom"/>
</dbReference>
<reference evidence="6" key="2">
    <citation type="journal article" date="2015" name="Data Brief">
        <title>Shoot transcriptome of the giant reed, Arundo donax.</title>
        <authorList>
            <person name="Barrero R.A."/>
            <person name="Guerrero F.D."/>
            <person name="Moolhuijzen P."/>
            <person name="Goolsby J.A."/>
            <person name="Tidwell J."/>
            <person name="Bellgard S.E."/>
            <person name="Bellgard M.I."/>
        </authorList>
    </citation>
    <scope>NUCLEOTIDE SEQUENCE</scope>
    <source>
        <tissue evidence="6">Shoot tissue taken approximately 20 cm above the soil surface</tissue>
    </source>
</reference>
<comment type="function">
    <text evidence="5">Putative transcription activator involved in regulating light control of development.</text>
</comment>
<dbReference type="GO" id="GO:0008270">
    <property type="term" value="F:zinc ion binding"/>
    <property type="evidence" value="ECO:0007669"/>
    <property type="project" value="UniProtKB-UniRule"/>
</dbReference>
<comment type="similarity">
    <text evidence="1 5">Belongs to the FHY3/FAR1 family.</text>
</comment>
<dbReference type="Pfam" id="PF03101">
    <property type="entry name" value="FAR1"/>
    <property type="match status" value="1"/>
</dbReference>
<evidence type="ECO:0000256" key="2">
    <source>
        <dbReference type="ARBA" id="ARBA00022723"/>
    </source>
</evidence>
<evidence type="ECO:0000256" key="5">
    <source>
        <dbReference type="RuleBase" id="RU367018"/>
    </source>
</evidence>
<dbReference type="PANTHER" id="PTHR31669:SF214">
    <property type="entry name" value="PROTEIN FAR1-RELATED SEQUENCE"/>
    <property type="match status" value="1"/>
</dbReference>
<evidence type="ECO:0000256" key="4">
    <source>
        <dbReference type="ARBA" id="ARBA00022833"/>
    </source>
</evidence>
<sequence length="706" mass="82791">MKQPKMMRSIFFPTPEEIEAARAPTVGMTFTSVKEAQRFVNVYGQLKGFSVIKGRNYKQRKITLQCNRSRKQKEVNAQRKRKRYTIERTDCAMKVRVTLRDGRWEITTVQNEHNHDLVSTPSLTKFFLKHRYMSESEKNLSRILQESRIKPRKIMAIFRKMSGSFKLMNFSKVDVNNLKQSDRRKRIKNTDMDRAIEFVKKIQLEDPRFYYTHRKEEDNTVRSLFWTDATSRMNYALYGDFISFDTTYSTNKYNMPFAPIVGINGHGKNIVFGWALLEDQKSETFSWLLETFVEVMGGKKPGLIMTDQDAAMKKAISELFPSEVHRNCFWHVMRNARQHLGAFLEVRQGMEKEMDKLIYDSLTEVEFEEGWATMIEKYKASGNSYLNQMYNTRKMWVPVFLKKVFCPFIWTTGRSESTNSNFKDFVMRKDSIETFLQQYVIFQEEQESIENKDRFESNVLISKYSTMKPIERQAGDIYTRGIYGKFQKELLFSDAFSVEEIEKDKKYILNKLMSYKEEEFHRDSFVIQVDREESNFECVCAKYDRDGILCCHVLRLFTQLGINEIPAKYIKDRWTQKWKEEVLKKQKQIQLEKGSDGKGQSAIRYAMMMTKTADICAALSKDPEKSNKFLEELYKIEEKIHNEAIVDKQLESAGSTSIYKDPPIAVAKSVRKGNRLLWQAEKPKAKKKAAIKKSAATEEGIENGNE</sequence>
<dbReference type="InterPro" id="IPR031052">
    <property type="entry name" value="FHY3/FAR1"/>
</dbReference>
<dbReference type="SMART" id="SM00575">
    <property type="entry name" value="ZnF_PMZ"/>
    <property type="match status" value="1"/>
</dbReference>
<dbReference type="PANTHER" id="PTHR31669">
    <property type="entry name" value="PROTEIN FAR1-RELATED SEQUENCE 10-RELATED"/>
    <property type="match status" value="1"/>
</dbReference>
<organism evidence="6">
    <name type="scientific">Arundo donax</name>
    <name type="common">Giant reed</name>
    <name type="synonym">Donax arundinaceus</name>
    <dbReference type="NCBI Taxonomy" id="35708"/>
    <lineage>
        <taxon>Eukaryota</taxon>
        <taxon>Viridiplantae</taxon>
        <taxon>Streptophyta</taxon>
        <taxon>Embryophyta</taxon>
        <taxon>Tracheophyta</taxon>
        <taxon>Spermatophyta</taxon>
        <taxon>Magnoliopsida</taxon>
        <taxon>Liliopsida</taxon>
        <taxon>Poales</taxon>
        <taxon>Poaceae</taxon>
        <taxon>PACMAD clade</taxon>
        <taxon>Arundinoideae</taxon>
        <taxon>Arundineae</taxon>
        <taxon>Arundo</taxon>
    </lineage>
</organism>
<proteinExistence type="inferred from homology"/>
<dbReference type="Pfam" id="PF10551">
    <property type="entry name" value="MULE"/>
    <property type="match status" value="1"/>
</dbReference>
<keyword evidence="2 5" id="KW-0479">Metal-binding</keyword>
<keyword evidence="3 5" id="KW-0863">Zinc-finger</keyword>
<dbReference type="AlphaFoldDB" id="A0A0A9T3X6"/>
<dbReference type="EMBL" id="GBRH01228926">
    <property type="protein sequence ID" value="JAD68969.1"/>
    <property type="molecule type" value="Transcribed_RNA"/>
</dbReference>
<keyword evidence="4 5" id="KW-0862">Zinc</keyword>
<dbReference type="GO" id="GO:0006355">
    <property type="term" value="P:regulation of DNA-templated transcription"/>
    <property type="evidence" value="ECO:0007669"/>
    <property type="project" value="UniProtKB-UniRule"/>
</dbReference>
<evidence type="ECO:0000256" key="1">
    <source>
        <dbReference type="ARBA" id="ARBA00005889"/>
    </source>
</evidence>
<reference evidence="6" key="1">
    <citation type="submission" date="2014-09" db="EMBL/GenBank/DDBJ databases">
        <authorList>
            <person name="Magalhaes I.L.F."/>
            <person name="Oliveira U."/>
            <person name="Santos F.R."/>
            <person name="Vidigal T.H.D.A."/>
            <person name="Brescovit A.D."/>
            <person name="Santos A.J."/>
        </authorList>
    </citation>
    <scope>NUCLEOTIDE SEQUENCE</scope>
    <source>
        <tissue evidence="6">Shoot tissue taken approximately 20 cm above the soil surface</tissue>
    </source>
</reference>
<accession>A0A0A9T3X6</accession>
<dbReference type="GO" id="GO:0005634">
    <property type="term" value="C:nucleus"/>
    <property type="evidence" value="ECO:0007669"/>
    <property type="project" value="UniProtKB-SubCell"/>
</dbReference>
<evidence type="ECO:0000256" key="3">
    <source>
        <dbReference type="ARBA" id="ARBA00022771"/>
    </source>
</evidence>
<keyword evidence="5" id="KW-0539">Nucleus</keyword>
<dbReference type="InterPro" id="IPR007527">
    <property type="entry name" value="Znf_SWIM"/>
</dbReference>